<comment type="caution">
    <text evidence="2">The sequence shown here is derived from an EMBL/GenBank/DDBJ whole genome shotgun (WGS) entry which is preliminary data.</text>
</comment>
<dbReference type="Proteomes" id="UP001595833">
    <property type="component" value="Unassembled WGS sequence"/>
</dbReference>
<feature type="compositionally biased region" description="Pro residues" evidence="1">
    <location>
        <begin position="99"/>
        <end position="123"/>
    </location>
</feature>
<feature type="region of interest" description="Disordered" evidence="1">
    <location>
        <begin position="99"/>
        <end position="159"/>
    </location>
</feature>
<sequence length="159" mass="16753">MSREERLTAAEELTDVLARVVGAAEHPTGLARATATATGELTSLDLHPDALARGPDAIGRLAVETARLAAGVAVQRGYNELAKALGDGMAMAVEAFAGPPPLRVPHEAPPPAPTTPPPPPGTPPWASRQPARRPAQRPAPTDFDDDDDYFADPFRGQRR</sequence>
<evidence type="ECO:0000313" key="3">
    <source>
        <dbReference type="Proteomes" id="UP001595833"/>
    </source>
</evidence>
<protein>
    <recommendedName>
        <fullName evidence="4">YbaB/EbfC DNA-binding family protein</fullName>
    </recommendedName>
</protein>
<keyword evidence="3" id="KW-1185">Reference proteome</keyword>
<dbReference type="Gene3D" id="3.30.1310.10">
    <property type="entry name" value="Nucleoid-associated protein YbaB-like domain"/>
    <property type="match status" value="1"/>
</dbReference>
<organism evidence="2 3">
    <name type="scientific">Saccharothrix xinjiangensis</name>
    <dbReference type="NCBI Taxonomy" id="204798"/>
    <lineage>
        <taxon>Bacteria</taxon>
        <taxon>Bacillati</taxon>
        <taxon>Actinomycetota</taxon>
        <taxon>Actinomycetes</taxon>
        <taxon>Pseudonocardiales</taxon>
        <taxon>Pseudonocardiaceae</taxon>
        <taxon>Saccharothrix</taxon>
    </lineage>
</organism>
<evidence type="ECO:0000256" key="1">
    <source>
        <dbReference type="SAM" id="MobiDB-lite"/>
    </source>
</evidence>
<gene>
    <name evidence="2" type="ORF">ACFPFM_28480</name>
</gene>
<reference evidence="3" key="1">
    <citation type="journal article" date="2019" name="Int. J. Syst. Evol. Microbiol.">
        <title>The Global Catalogue of Microorganisms (GCM) 10K type strain sequencing project: providing services to taxonomists for standard genome sequencing and annotation.</title>
        <authorList>
            <consortium name="The Broad Institute Genomics Platform"/>
            <consortium name="The Broad Institute Genome Sequencing Center for Infectious Disease"/>
            <person name="Wu L."/>
            <person name="Ma J."/>
        </authorList>
    </citation>
    <scope>NUCLEOTIDE SEQUENCE [LARGE SCALE GENOMIC DNA]</scope>
    <source>
        <strain evidence="3">KCTC 12848</strain>
    </source>
</reference>
<dbReference type="InterPro" id="IPR036894">
    <property type="entry name" value="YbaB-like_sf"/>
</dbReference>
<name>A0ABV9YAK8_9PSEU</name>
<accession>A0ABV9YAK8</accession>
<dbReference type="RefSeq" id="WP_344035960.1">
    <property type="nucleotide sequence ID" value="NZ_BAAAKE010000004.1"/>
</dbReference>
<evidence type="ECO:0000313" key="2">
    <source>
        <dbReference type="EMBL" id="MFC5057671.1"/>
    </source>
</evidence>
<proteinExistence type="predicted"/>
<dbReference type="EMBL" id="JBHSJB010000028">
    <property type="protein sequence ID" value="MFC5057671.1"/>
    <property type="molecule type" value="Genomic_DNA"/>
</dbReference>
<evidence type="ECO:0008006" key="4">
    <source>
        <dbReference type="Google" id="ProtNLM"/>
    </source>
</evidence>